<dbReference type="InterPro" id="IPR012318">
    <property type="entry name" value="HTH_CRP"/>
</dbReference>
<dbReference type="KEGG" id="pmaw:MACH26_29460"/>
<dbReference type="GO" id="GO:0005829">
    <property type="term" value="C:cytosol"/>
    <property type="evidence" value="ECO:0007669"/>
    <property type="project" value="TreeGrafter"/>
</dbReference>
<dbReference type="PANTHER" id="PTHR24567">
    <property type="entry name" value="CRP FAMILY TRANSCRIPTIONAL REGULATORY PROTEIN"/>
    <property type="match status" value="1"/>
</dbReference>
<evidence type="ECO:0000256" key="1">
    <source>
        <dbReference type="ARBA" id="ARBA00023015"/>
    </source>
</evidence>
<dbReference type="SUPFAM" id="SSF51206">
    <property type="entry name" value="cAMP-binding domain-like"/>
    <property type="match status" value="1"/>
</dbReference>
<dbReference type="InterPro" id="IPR050397">
    <property type="entry name" value="Env_Response_Regulators"/>
</dbReference>
<dbReference type="Pfam" id="PF13545">
    <property type="entry name" value="HTH_Crp_2"/>
    <property type="match status" value="1"/>
</dbReference>
<gene>
    <name evidence="5" type="ORF">MACH26_29460</name>
</gene>
<dbReference type="InterPro" id="IPR014710">
    <property type="entry name" value="RmlC-like_jellyroll"/>
</dbReference>
<evidence type="ECO:0000313" key="6">
    <source>
        <dbReference type="Proteomes" id="UP001333710"/>
    </source>
</evidence>
<dbReference type="AlphaFoldDB" id="A0AA48I7K1"/>
<evidence type="ECO:0000256" key="3">
    <source>
        <dbReference type="ARBA" id="ARBA00023163"/>
    </source>
</evidence>
<dbReference type="Proteomes" id="UP001333710">
    <property type="component" value="Chromosome"/>
</dbReference>
<dbReference type="PANTHER" id="PTHR24567:SF74">
    <property type="entry name" value="HTH-TYPE TRANSCRIPTIONAL REGULATOR ARCR"/>
    <property type="match status" value="1"/>
</dbReference>
<evidence type="ECO:0000313" key="5">
    <source>
        <dbReference type="EMBL" id="BDX07425.1"/>
    </source>
</evidence>
<dbReference type="SUPFAM" id="SSF46785">
    <property type="entry name" value="Winged helix' DNA-binding domain"/>
    <property type="match status" value="1"/>
</dbReference>
<dbReference type="Gene3D" id="2.60.120.10">
    <property type="entry name" value="Jelly Rolls"/>
    <property type="match status" value="1"/>
</dbReference>
<sequence length="230" mass="26341">MTPDVTANLRKNPWFSSLPTHLQDAIMAHSKLRQLNAQAVLHTKEQAPNGLFFVHSGKVRISNFTPEGKEVVLTWLTSGDWFGEISSFDNLPRTHCATVDEAATILTIPHSAFAQLCDKHPEMYRYFIPIFCQRMRALFEIIDEARTLPIKLQLVKRLLHLHNTFDGENGGLDVSQESLALMLNTTRQSVNRWLNELQTEGLIQLAYNKVMLEPQILQEYLHNQLNPKCH</sequence>
<protein>
    <submittedName>
        <fullName evidence="5">Crp/Fnr family transcriptional regulator</fullName>
    </submittedName>
</protein>
<dbReference type="Pfam" id="PF00027">
    <property type="entry name" value="cNMP_binding"/>
    <property type="match status" value="1"/>
</dbReference>
<dbReference type="InterPro" id="IPR036390">
    <property type="entry name" value="WH_DNA-bd_sf"/>
</dbReference>
<name>A0AA48I7K1_9ALTE</name>
<dbReference type="CDD" id="cd00038">
    <property type="entry name" value="CAP_ED"/>
    <property type="match status" value="1"/>
</dbReference>
<evidence type="ECO:0000256" key="2">
    <source>
        <dbReference type="ARBA" id="ARBA00023125"/>
    </source>
</evidence>
<dbReference type="InterPro" id="IPR018490">
    <property type="entry name" value="cNMP-bd_dom_sf"/>
</dbReference>
<keyword evidence="6" id="KW-1185">Reference proteome</keyword>
<dbReference type="Gene3D" id="1.10.10.10">
    <property type="entry name" value="Winged helix-like DNA-binding domain superfamily/Winged helix DNA-binding domain"/>
    <property type="match status" value="1"/>
</dbReference>
<accession>A0AA48I7K1</accession>
<dbReference type="PROSITE" id="PS50042">
    <property type="entry name" value="CNMP_BINDING_3"/>
    <property type="match status" value="1"/>
</dbReference>
<reference evidence="5" key="1">
    <citation type="submission" date="2023-01" db="EMBL/GenBank/DDBJ databases">
        <title>Complete genome sequence of Planctobacterium marinum strain Dej080120_11.</title>
        <authorList>
            <person name="Ueki S."/>
            <person name="Maruyama F."/>
        </authorList>
    </citation>
    <scope>NUCLEOTIDE SEQUENCE</scope>
    <source>
        <strain evidence="5">Dej080120_11</strain>
    </source>
</reference>
<dbReference type="GO" id="GO:0003677">
    <property type="term" value="F:DNA binding"/>
    <property type="evidence" value="ECO:0007669"/>
    <property type="project" value="UniProtKB-KW"/>
</dbReference>
<dbReference type="EMBL" id="AP027272">
    <property type="protein sequence ID" value="BDX07425.1"/>
    <property type="molecule type" value="Genomic_DNA"/>
</dbReference>
<keyword evidence="2" id="KW-0238">DNA-binding</keyword>
<evidence type="ECO:0000259" key="4">
    <source>
        <dbReference type="PROSITE" id="PS50042"/>
    </source>
</evidence>
<keyword evidence="3" id="KW-0804">Transcription</keyword>
<dbReference type="SMART" id="SM00100">
    <property type="entry name" value="cNMP"/>
    <property type="match status" value="1"/>
</dbReference>
<organism evidence="5 6">
    <name type="scientific">Planctobacterium marinum</name>
    <dbReference type="NCBI Taxonomy" id="1631968"/>
    <lineage>
        <taxon>Bacteria</taxon>
        <taxon>Pseudomonadati</taxon>
        <taxon>Pseudomonadota</taxon>
        <taxon>Gammaproteobacteria</taxon>
        <taxon>Alteromonadales</taxon>
        <taxon>Alteromonadaceae</taxon>
        <taxon>Planctobacterium</taxon>
    </lineage>
</organism>
<keyword evidence="1" id="KW-0805">Transcription regulation</keyword>
<dbReference type="GO" id="GO:0003700">
    <property type="term" value="F:DNA-binding transcription factor activity"/>
    <property type="evidence" value="ECO:0007669"/>
    <property type="project" value="TreeGrafter"/>
</dbReference>
<dbReference type="InterPro" id="IPR036388">
    <property type="entry name" value="WH-like_DNA-bd_sf"/>
</dbReference>
<dbReference type="InterPro" id="IPR000595">
    <property type="entry name" value="cNMP-bd_dom"/>
</dbReference>
<feature type="domain" description="Cyclic nucleotide-binding" evidence="4">
    <location>
        <begin position="14"/>
        <end position="134"/>
    </location>
</feature>
<proteinExistence type="predicted"/>